<comment type="subcellular location">
    <subcellularLocation>
        <location evidence="11">Cytoplasm</location>
    </subcellularLocation>
</comment>
<keyword evidence="7 11" id="KW-0067">ATP-binding</keyword>
<evidence type="ECO:0000256" key="7">
    <source>
        <dbReference type="ARBA" id="ARBA00022840"/>
    </source>
</evidence>
<evidence type="ECO:0000259" key="13">
    <source>
        <dbReference type="PROSITE" id="PS50860"/>
    </source>
</evidence>
<dbReference type="GO" id="GO:0000049">
    <property type="term" value="F:tRNA binding"/>
    <property type="evidence" value="ECO:0007669"/>
    <property type="project" value="UniProtKB-KW"/>
</dbReference>
<dbReference type="Gene3D" id="3.30.54.20">
    <property type="match status" value="1"/>
</dbReference>
<dbReference type="HAMAP" id="MF_00036_B">
    <property type="entry name" value="Ala_tRNA_synth_B"/>
    <property type="match status" value="1"/>
</dbReference>
<evidence type="ECO:0000256" key="1">
    <source>
        <dbReference type="ARBA" id="ARBA00008226"/>
    </source>
</evidence>
<gene>
    <name evidence="11 14" type="primary">alaS</name>
    <name evidence="14" type="ORF">NITHO_1020016</name>
</gene>
<keyword evidence="9 11" id="KW-0648">Protein biosynthesis</keyword>
<dbReference type="GO" id="GO:0005829">
    <property type="term" value="C:cytosol"/>
    <property type="evidence" value="ECO:0007669"/>
    <property type="project" value="TreeGrafter"/>
</dbReference>
<keyword evidence="2 11" id="KW-0820">tRNA-binding</keyword>
<dbReference type="EMBL" id="CAGS01000005">
    <property type="protein sequence ID" value="CCF82336.1"/>
    <property type="molecule type" value="Genomic_DNA"/>
</dbReference>
<dbReference type="PRINTS" id="PR00980">
    <property type="entry name" value="TRNASYNTHALA"/>
</dbReference>
<keyword evidence="8 11" id="KW-0694">RNA-binding</keyword>
<feature type="binding site" evidence="11">
    <location>
        <position position="664"/>
    </location>
    <ligand>
        <name>Zn(2+)</name>
        <dbReference type="ChEBI" id="CHEBI:29105"/>
    </ligand>
</feature>
<dbReference type="GO" id="GO:0006419">
    <property type="term" value="P:alanyl-tRNA aminoacylation"/>
    <property type="evidence" value="ECO:0007669"/>
    <property type="project" value="UniProtKB-UniRule"/>
</dbReference>
<dbReference type="Gene3D" id="2.40.30.130">
    <property type="match status" value="1"/>
</dbReference>
<comment type="catalytic activity">
    <reaction evidence="11">
        <text>tRNA(Ala) + L-alanine + ATP = L-alanyl-tRNA(Ala) + AMP + diphosphate</text>
        <dbReference type="Rhea" id="RHEA:12540"/>
        <dbReference type="Rhea" id="RHEA-COMP:9657"/>
        <dbReference type="Rhea" id="RHEA-COMP:9923"/>
        <dbReference type="ChEBI" id="CHEBI:30616"/>
        <dbReference type="ChEBI" id="CHEBI:33019"/>
        <dbReference type="ChEBI" id="CHEBI:57972"/>
        <dbReference type="ChEBI" id="CHEBI:78442"/>
        <dbReference type="ChEBI" id="CHEBI:78497"/>
        <dbReference type="ChEBI" id="CHEBI:456215"/>
        <dbReference type="EC" id="6.1.1.7"/>
    </reaction>
</comment>
<feature type="domain" description="Alanyl-transfer RNA synthetases family profile" evidence="13">
    <location>
        <begin position="1"/>
        <end position="707"/>
    </location>
</feature>
<dbReference type="InterPro" id="IPR009000">
    <property type="entry name" value="Transl_B-barrel_sf"/>
</dbReference>
<dbReference type="OrthoDB" id="9803884at2"/>
<dbReference type="GO" id="GO:0005524">
    <property type="term" value="F:ATP binding"/>
    <property type="evidence" value="ECO:0007669"/>
    <property type="project" value="UniProtKB-UniRule"/>
</dbReference>
<proteinExistence type="inferred from homology"/>
<comment type="function">
    <text evidence="11">Catalyzes the attachment of alanine to tRNA(Ala) in a two-step reaction: alanine is first activated by ATP to form Ala-AMP and then transferred to the acceptor end of tRNA(Ala). Also edits incorrectly charged Ser-tRNA(Ala) and Gly-tRNA(Ala) via its editing domain.</text>
</comment>
<evidence type="ECO:0000256" key="8">
    <source>
        <dbReference type="ARBA" id="ARBA00022884"/>
    </source>
</evidence>
<reference evidence="14 15" key="1">
    <citation type="journal article" date="2012" name="ISME J.">
        <title>Nitrification expanded: discovery, physiology and genomics of a nitrite-oxidizing bacterium from the phylum Chloroflexi.</title>
        <authorList>
            <person name="Sorokin D.Y."/>
            <person name="Lucker S."/>
            <person name="Vejmelkova D."/>
            <person name="Kostrikina N.A."/>
            <person name="Kleerebezem R."/>
            <person name="Rijpstra W.I."/>
            <person name="Damste J.S."/>
            <person name="Le Paslier D."/>
            <person name="Muyzer G."/>
            <person name="Wagner M."/>
            <person name="van Loosdrecht M.C."/>
            <person name="Daims H."/>
        </authorList>
    </citation>
    <scope>NUCLEOTIDE SEQUENCE [LARGE SCALE GENOMIC DNA]</scope>
    <source>
        <strain evidence="15">none</strain>
    </source>
</reference>
<dbReference type="Gene3D" id="3.30.930.10">
    <property type="entry name" value="Bira Bifunctional Protein, Domain 2"/>
    <property type="match status" value="1"/>
</dbReference>
<dbReference type="SMART" id="SM00863">
    <property type="entry name" value="tRNA_SAD"/>
    <property type="match status" value="1"/>
</dbReference>
<keyword evidence="3 11" id="KW-0436">Ligase</keyword>
<dbReference type="InterPro" id="IPR002318">
    <property type="entry name" value="Ala-tRNA-lgiase_IIc"/>
</dbReference>
<dbReference type="InterPro" id="IPR018163">
    <property type="entry name" value="Thr/Ala-tRNA-synth_IIc_edit"/>
</dbReference>
<keyword evidence="11" id="KW-0963">Cytoplasm</keyword>
<sequence length="876" mass="96826">MNSNEIRRVFTEFFTERGHLQVPSSSLVPHNDATVLLTTAGMQQFIPYFLGIEQPPRTRLTSIQKCFRTGDIDEVGDESHLTFFEMLGNFSFGDYFKADAISWAWELLTQRFGVPADRWYPTVHPLDEFSYNYWRDKIGVPAERIGMLEDNWWGPIGATGPNGPDSEIYYDRGSELSCDRPECGPGCDCPRFLETWNLVFMEFFREPDGETKPLPKKNIDTGMGLERIAMILQGVGSVFETDLFLPILEEAAKLAGVTYKQDPRSDRALRVIADHARAVTFLIADGVLPGNEGRSYVLRRVLRRAVRHGRLLGIERPFLGEMAEVVIGMFGEHYPELIEQRDRILRVISHEEERFSRTLAAGIARFETLVEEIRRGGENVLPGAEVFRLYATYGFPLELTEELAAEEGLAVDRAGFEQALEAERELSRAHAGRFAEHGRERSGMYVAVPGEPSDFLGYECTEADGKVIGILNIDGPVDIAEAGDHVEIVLDRTPFYAESGGQVGDTGTISTDTGVFTVVDTQRPIPRLIVHRGTIKEGFIRTGQTAHAVVDAQRREDIRRNHTATHLLHAALRDVLGKHVRQAGSLVAPDRLRFDFTSLEPVKHDQLQEVQTLVNDQVMLDRPVNVNVKTYPEAMAEGAMALFGEKYGDLVRVIKIPGFSVELCGGTHVSHTGEIGLFVITSESSIASGVRRIEAITGRASLDYALRLHDMAGQLSHLLRVPANAIPAQVAELSAEAREREREIERLRVELAAVQVNELMGHVRTVDGIKLVSARVEAPDRDTLLQLGDRLRDRLVSGVIVLGSTIDGRAALLATVTKDLVPRGLNAGRLIQSIAPIVGGRGGGRPELAQGGGADVGRLDEALATAREIVERQVSG</sequence>
<dbReference type="AlphaFoldDB" id="I4ECC4"/>
<dbReference type="GO" id="GO:0002161">
    <property type="term" value="F:aminoacyl-tRNA deacylase activity"/>
    <property type="evidence" value="ECO:0007669"/>
    <property type="project" value="TreeGrafter"/>
</dbReference>
<evidence type="ECO:0000313" key="14">
    <source>
        <dbReference type="EMBL" id="CCF82336.1"/>
    </source>
</evidence>
<evidence type="ECO:0000256" key="6">
    <source>
        <dbReference type="ARBA" id="ARBA00022833"/>
    </source>
</evidence>
<dbReference type="CDD" id="cd00673">
    <property type="entry name" value="AlaRS_core"/>
    <property type="match status" value="1"/>
</dbReference>
<keyword evidence="5 11" id="KW-0547">Nucleotide-binding</keyword>
<evidence type="ECO:0000256" key="3">
    <source>
        <dbReference type="ARBA" id="ARBA00022598"/>
    </source>
</evidence>
<dbReference type="FunFam" id="3.30.54.20:FF:000001">
    <property type="entry name" value="Alanine--tRNA ligase"/>
    <property type="match status" value="1"/>
</dbReference>
<dbReference type="FunFam" id="3.10.310.40:FF:000001">
    <property type="entry name" value="Alanine--tRNA ligase"/>
    <property type="match status" value="1"/>
</dbReference>
<dbReference type="InterPro" id="IPR018165">
    <property type="entry name" value="Ala-tRNA-synth_IIc_core"/>
</dbReference>
<evidence type="ECO:0000256" key="2">
    <source>
        <dbReference type="ARBA" id="ARBA00022555"/>
    </source>
</evidence>
<dbReference type="Gene3D" id="3.10.310.40">
    <property type="match status" value="1"/>
</dbReference>
<accession>I4ECC4</accession>
<feature type="binding site" evidence="11">
    <location>
        <position position="566"/>
    </location>
    <ligand>
        <name>Zn(2+)</name>
        <dbReference type="ChEBI" id="CHEBI:29105"/>
    </ligand>
</feature>
<feature type="coiled-coil region" evidence="12">
    <location>
        <begin position="730"/>
        <end position="757"/>
    </location>
</feature>
<dbReference type="SUPFAM" id="SSF55681">
    <property type="entry name" value="Class II aaRS and biotin synthetases"/>
    <property type="match status" value="1"/>
</dbReference>
<dbReference type="SUPFAM" id="SSF55186">
    <property type="entry name" value="ThrRS/AlaRS common domain"/>
    <property type="match status" value="1"/>
</dbReference>
<comment type="domain">
    <text evidence="11">Consists of three domains; the N-terminal catalytic domain, the editing domain and the C-terminal C-Ala domain. The editing domain removes incorrectly charged amino acids, while the C-Ala domain, along with tRNA(Ala), serves as a bridge to cooperatively bring together the editing and aminoacylation centers thus stimulating deacylation of misacylated tRNAs.</text>
</comment>
<dbReference type="InterPro" id="IPR045864">
    <property type="entry name" value="aa-tRNA-synth_II/BPL/LPL"/>
</dbReference>
<protein>
    <recommendedName>
        <fullName evidence="11">Alanine--tRNA ligase</fullName>
        <ecNumber evidence="11">6.1.1.7</ecNumber>
    </recommendedName>
    <alternativeName>
        <fullName evidence="11">Alanyl-tRNA synthetase</fullName>
        <shortName evidence="11">AlaRS</shortName>
    </alternativeName>
</protein>
<dbReference type="FunFam" id="2.40.30.130:FF:000001">
    <property type="entry name" value="Alanine--tRNA ligase"/>
    <property type="match status" value="1"/>
</dbReference>
<keyword evidence="12" id="KW-0175">Coiled coil</keyword>
<feature type="binding site" evidence="11">
    <location>
        <position position="668"/>
    </location>
    <ligand>
        <name>Zn(2+)</name>
        <dbReference type="ChEBI" id="CHEBI:29105"/>
    </ligand>
</feature>
<evidence type="ECO:0000256" key="11">
    <source>
        <dbReference type="HAMAP-Rule" id="MF_00036"/>
    </source>
</evidence>
<dbReference type="InterPro" id="IPR018164">
    <property type="entry name" value="Ala-tRNA-synth_IIc_N"/>
</dbReference>
<dbReference type="PROSITE" id="PS50860">
    <property type="entry name" value="AA_TRNA_LIGASE_II_ALA"/>
    <property type="match status" value="1"/>
</dbReference>
<comment type="similarity">
    <text evidence="1 11">Belongs to the class-II aminoacyl-tRNA synthetase family.</text>
</comment>
<evidence type="ECO:0000256" key="10">
    <source>
        <dbReference type="ARBA" id="ARBA00023146"/>
    </source>
</evidence>
<evidence type="ECO:0000256" key="5">
    <source>
        <dbReference type="ARBA" id="ARBA00022741"/>
    </source>
</evidence>
<keyword evidence="15" id="KW-1185">Reference proteome</keyword>
<dbReference type="Pfam" id="PF07973">
    <property type="entry name" value="tRNA_SAD"/>
    <property type="match status" value="1"/>
</dbReference>
<evidence type="ECO:0000256" key="12">
    <source>
        <dbReference type="SAM" id="Coils"/>
    </source>
</evidence>
<dbReference type="Gene3D" id="6.10.250.550">
    <property type="match status" value="1"/>
</dbReference>
<dbReference type="InterPro" id="IPR023033">
    <property type="entry name" value="Ala_tRNA_ligase_euk/bac"/>
</dbReference>
<dbReference type="PANTHER" id="PTHR11777:SF9">
    <property type="entry name" value="ALANINE--TRNA LIGASE, CYTOPLASMIC"/>
    <property type="match status" value="1"/>
</dbReference>
<dbReference type="InterPro" id="IPR012947">
    <property type="entry name" value="tRNA_SAD"/>
</dbReference>
<dbReference type="FunFam" id="3.30.980.10:FF:000004">
    <property type="entry name" value="Alanine--tRNA ligase, cytoplasmic"/>
    <property type="match status" value="1"/>
</dbReference>
<comment type="caution">
    <text evidence="14">The sequence shown here is derived from an EMBL/GenBank/DDBJ whole genome shotgun (WGS) entry which is preliminary data.</text>
</comment>
<dbReference type="InterPro" id="IPR018162">
    <property type="entry name" value="Ala-tRNA-ligase_IIc_anticod-bd"/>
</dbReference>
<dbReference type="EC" id="6.1.1.7" evidence="11"/>
<dbReference type="InterPro" id="IPR003156">
    <property type="entry name" value="DHHA1_dom"/>
</dbReference>
<dbReference type="Proteomes" id="UP000004221">
    <property type="component" value="Unassembled WGS sequence"/>
</dbReference>
<dbReference type="Gene3D" id="3.30.980.10">
    <property type="entry name" value="Threonyl-trna Synthetase, Chain A, domain 2"/>
    <property type="match status" value="1"/>
</dbReference>
<dbReference type="SUPFAM" id="SSF101353">
    <property type="entry name" value="Putative anticodon-binding domain of alanyl-tRNA synthetase (AlaRS)"/>
    <property type="match status" value="1"/>
</dbReference>
<dbReference type="NCBIfam" id="TIGR00344">
    <property type="entry name" value="alaS"/>
    <property type="match status" value="1"/>
</dbReference>
<dbReference type="InterPro" id="IPR050058">
    <property type="entry name" value="Ala-tRNA_ligase"/>
</dbReference>
<evidence type="ECO:0000313" key="15">
    <source>
        <dbReference type="Proteomes" id="UP000004221"/>
    </source>
</evidence>
<comment type="cofactor">
    <cofactor evidence="11">
        <name>Zn(2+)</name>
        <dbReference type="ChEBI" id="CHEBI:29105"/>
    </cofactor>
    <text evidence="11">Binds 1 zinc ion per subunit.</text>
</comment>
<feature type="binding site" evidence="11">
    <location>
        <position position="562"/>
    </location>
    <ligand>
        <name>Zn(2+)</name>
        <dbReference type="ChEBI" id="CHEBI:29105"/>
    </ligand>
</feature>
<dbReference type="GO" id="GO:0008270">
    <property type="term" value="F:zinc ion binding"/>
    <property type="evidence" value="ECO:0007669"/>
    <property type="project" value="UniProtKB-UniRule"/>
</dbReference>
<keyword evidence="6 11" id="KW-0862">Zinc</keyword>
<dbReference type="Pfam" id="PF02272">
    <property type="entry name" value="DHHA1"/>
    <property type="match status" value="1"/>
</dbReference>
<dbReference type="Pfam" id="PF01411">
    <property type="entry name" value="tRNA-synt_2c"/>
    <property type="match status" value="1"/>
</dbReference>
<keyword evidence="10 11" id="KW-0030">Aminoacyl-tRNA synthetase</keyword>
<dbReference type="PANTHER" id="PTHR11777">
    <property type="entry name" value="ALANYL-TRNA SYNTHETASE"/>
    <property type="match status" value="1"/>
</dbReference>
<keyword evidence="4 11" id="KW-0479">Metal-binding</keyword>
<dbReference type="RefSeq" id="WP_008474454.1">
    <property type="nucleotide sequence ID" value="NZ_CAGS01000005.1"/>
</dbReference>
<dbReference type="SUPFAM" id="SSF50447">
    <property type="entry name" value="Translation proteins"/>
    <property type="match status" value="1"/>
</dbReference>
<evidence type="ECO:0000256" key="9">
    <source>
        <dbReference type="ARBA" id="ARBA00022917"/>
    </source>
</evidence>
<evidence type="ECO:0000256" key="4">
    <source>
        <dbReference type="ARBA" id="ARBA00022723"/>
    </source>
</evidence>
<name>I4ECC4_9BACT</name>
<organism evidence="14 15">
    <name type="scientific">Nitrolancea hollandica Lb</name>
    <dbReference type="NCBI Taxonomy" id="1129897"/>
    <lineage>
        <taxon>Bacteria</taxon>
        <taxon>Pseudomonadati</taxon>
        <taxon>Thermomicrobiota</taxon>
        <taxon>Thermomicrobia</taxon>
        <taxon>Sphaerobacterales</taxon>
        <taxon>Sphaerobacterineae</taxon>
        <taxon>Sphaerobacteraceae</taxon>
        <taxon>Nitrolancea</taxon>
    </lineage>
</organism>
<dbReference type="GO" id="GO:0004813">
    <property type="term" value="F:alanine-tRNA ligase activity"/>
    <property type="evidence" value="ECO:0007669"/>
    <property type="project" value="UniProtKB-UniRule"/>
</dbReference>